<keyword evidence="3" id="KW-1185">Reference proteome</keyword>
<organism evidence="2 3">
    <name type="scientific">Marasmiellus scandens</name>
    <dbReference type="NCBI Taxonomy" id="2682957"/>
    <lineage>
        <taxon>Eukaryota</taxon>
        <taxon>Fungi</taxon>
        <taxon>Dikarya</taxon>
        <taxon>Basidiomycota</taxon>
        <taxon>Agaricomycotina</taxon>
        <taxon>Agaricomycetes</taxon>
        <taxon>Agaricomycetidae</taxon>
        <taxon>Agaricales</taxon>
        <taxon>Marasmiineae</taxon>
        <taxon>Omphalotaceae</taxon>
        <taxon>Marasmiellus</taxon>
    </lineage>
</organism>
<dbReference type="EMBL" id="JBANRG010000095">
    <property type="protein sequence ID" value="KAK7436330.1"/>
    <property type="molecule type" value="Genomic_DNA"/>
</dbReference>
<protein>
    <submittedName>
        <fullName evidence="2">Uncharacterized protein</fullName>
    </submittedName>
</protein>
<sequence length="156" mass="17974">MTMASVIRPNTKNDKGLEDVDTDTEKGEADGEDEDNEDVVMDNDPRDASNVSEGSDSDNWSDLEEMEPDRDYEHYDIWSRTETIRKSRRRLLQQRTDCQPYESSLLNISHAIWMAPSAFDLDLNGPMHLTHLLLSPKNWPSLKTQDDRFKVAICKN</sequence>
<dbReference type="Proteomes" id="UP001498398">
    <property type="component" value="Unassembled WGS sequence"/>
</dbReference>
<feature type="region of interest" description="Disordered" evidence="1">
    <location>
        <begin position="1"/>
        <end position="66"/>
    </location>
</feature>
<evidence type="ECO:0000313" key="3">
    <source>
        <dbReference type="Proteomes" id="UP001498398"/>
    </source>
</evidence>
<reference evidence="2 3" key="1">
    <citation type="submission" date="2024-01" db="EMBL/GenBank/DDBJ databases">
        <title>A draft genome for the cacao thread blight pathogen Marasmiellus scandens.</title>
        <authorList>
            <person name="Baruah I.K."/>
            <person name="Leung J."/>
            <person name="Bukari Y."/>
            <person name="Amoako-Attah I."/>
            <person name="Meinhardt L.W."/>
            <person name="Bailey B.A."/>
            <person name="Cohen S.P."/>
        </authorList>
    </citation>
    <scope>NUCLEOTIDE SEQUENCE [LARGE SCALE GENOMIC DNA]</scope>
    <source>
        <strain evidence="2 3">GH-19</strain>
    </source>
</reference>
<evidence type="ECO:0000256" key="1">
    <source>
        <dbReference type="SAM" id="MobiDB-lite"/>
    </source>
</evidence>
<feature type="compositionally biased region" description="Basic and acidic residues" evidence="1">
    <location>
        <begin position="11"/>
        <end position="29"/>
    </location>
</feature>
<proteinExistence type="predicted"/>
<gene>
    <name evidence="2" type="ORF">VKT23_019177</name>
</gene>
<feature type="compositionally biased region" description="Acidic residues" evidence="1">
    <location>
        <begin position="30"/>
        <end position="41"/>
    </location>
</feature>
<comment type="caution">
    <text evidence="2">The sequence shown here is derived from an EMBL/GenBank/DDBJ whole genome shotgun (WGS) entry which is preliminary data.</text>
</comment>
<evidence type="ECO:0000313" key="2">
    <source>
        <dbReference type="EMBL" id="KAK7436330.1"/>
    </source>
</evidence>
<name>A0ABR1IRA2_9AGAR</name>
<feature type="compositionally biased region" description="Acidic residues" evidence="1">
    <location>
        <begin position="55"/>
        <end position="66"/>
    </location>
</feature>
<accession>A0ABR1IRA2</accession>